<dbReference type="Proteomes" id="UP000286415">
    <property type="component" value="Unassembled WGS sequence"/>
</dbReference>
<reference evidence="1 2" key="2">
    <citation type="journal article" date="2021" name="Genomics">
        <title>High-quality reference genome for Clonorchis sinensis.</title>
        <authorList>
            <person name="Young N.D."/>
            <person name="Stroehlein A.J."/>
            <person name="Kinkar L."/>
            <person name="Wang T."/>
            <person name="Sohn W.M."/>
            <person name="Chang B.C.H."/>
            <person name="Kaur P."/>
            <person name="Weisz D."/>
            <person name="Dudchenko O."/>
            <person name="Aiden E.L."/>
            <person name="Korhonen P.K."/>
            <person name="Gasser R.B."/>
        </authorList>
    </citation>
    <scope>NUCLEOTIDE SEQUENCE [LARGE SCALE GENOMIC DNA]</scope>
    <source>
        <strain evidence="1">Cs-k2</strain>
    </source>
</reference>
<protein>
    <submittedName>
        <fullName evidence="1">Uncharacterized protein</fullName>
    </submittedName>
</protein>
<evidence type="ECO:0000313" key="2">
    <source>
        <dbReference type="Proteomes" id="UP000286415"/>
    </source>
</evidence>
<reference evidence="1 2" key="1">
    <citation type="journal article" date="2018" name="Biotechnol. Adv.">
        <title>Improved genomic resources and new bioinformatic workflow for the carcinogenic parasite Clonorchis sinensis: Biotechnological implications.</title>
        <authorList>
            <person name="Wang D."/>
            <person name="Korhonen P.K."/>
            <person name="Gasser R.B."/>
            <person name="Young N.D."/>
        </authorList>
    </citation>
    <scope>NUCLEOTIDE SEQUENCE [LARGE SCALE GENOMIC DNA]</scope>
    <source>
        <strain evidence="1">Cs-k2</strain>
    </source>
</reference>
<keyword evidence="2" id="KW-1185">Reference proteome</keyword>
<evidence type="ECO:0000313" key="1">
    <source>
        <dbReference type="EMBL" id="KAG5454233.1"/>
    </source>
</evidence>
<gene>
    <name evidence="1" type="ORF">CSKR_111774</name>
</gene>
<dbReference type="InParanoid" id="A0A3R7GSF6"/>
<accession>A0A3R7GSF6</accession>
<proteinExistence type="predicted"/>
<sequence>MCKFKSKPWSISDHQRGKGTIQTKITNVSSPCTDRHLNWSCLGLGNVIESQLYSFVRTPCQLGTERVLQTNDFFVVEIKDTYLIGRSLGRKKFPRGETTTPNCDQ</sequence>
<organism evidence="1 2">
    <name type="scientific">Clonorchis sinensis</name>
    <name type="common">Chinese liver fluke</name>
    <dbReference type="NCBI Taxonomy" id="79923"/>
    <lineage>
        <taxon>Eukaryota</taxon>
        <taxon>Metazoa</taxon>
        <taxon>Spiralia</taxon>
        <taxon>Lophotrochozoa</taxon>
        <taxon>Platyhelminthes</taxon>
        <taxon>Trematoda</taxon>
        <taxon>Digenea</taxon>
        <taxon>Opisthorchiida</taxon>
        <taxon>Opisthorchiata</taxon>
        <taxon>Opisthorchiidae</taxon>
        <taxon>Clonorchis</taxon>
    </lineage>
</organism>
<dbReference type="EMBL" id="NIRI02000010">
    <property type="protein sequence ID" value="KAG5454233.1"/>
    <property type="molecule type" value="Genomic_DNA"/>
</dbReference>
<name>A0A3R7GSF6_CLOSI</name>
<dbReference type="AlphaFoldDB" id="A0A3R7GSF6"/>
<comment type="caution">
    <text evidence="1">The sequence shown here is derived from an EMBL/GenBank/DDBJ whole genome shotgun (WGS) entry which is preliminary data.</text>
</comment>